<evidence type="ECO:0000313" key="2">
    <source>
        <dbReference type="EMBL" id="CAG8492295.1"/>
    </source>
</evidence>
<evidence type="ECO:0000256" key="1">
    <source>
        <dbReference type="SAM" id="MobiDB-lite"/>
    </source>
</evidence>
<sequence length="192" mass="20003">MWSDAGDPKTSTMSGIKVQFMTGPDIQQVPLLILAENLPNTATSLNFIVPAPSSLRYPPGKIYFLMFSDPAKPGVGVSWSTRFTVLEAGNSNPPANYTPGSPWTFTMSPNAPATPTPVFTPTPTQQAPDPAALTPSASPSQATMIPQEPAHSDVAASPSDASDSSSSKPSTTPKKLVVGLSGTQLTKFGSLL</sequence>
<protein>
    <submittedName>
        <fullName evidence="2">6390_t:CDS:1</fullName>
    </submittedName>
</protein>
<keyword evidence="3" id="KW-1185">Reference proteome</keyword>
<feature type="region of interest" description="Disordered" evidence="1">
    <location>
        <begin position="89"/>
        <end position="176"/>
    </location>
</feature>
<dbReference type="EMBL" id="CAJVPZ010001433">
    <property type="protein sequence ID" value="CAG8492295.1"/>
    <property type="molecule type" value="Genomic_DNA"/>
</dbReference>
<feature type="compositionally biased region" description="Polar residues" evidence="1">
    <location>
        <begin position="89"/>
        <end position="108"/>
    </location>
</feature>
<comment type="caution">
    <text evidence="2">The sequence shown here is derived from an EMBL/GenBank/DDBJ whole genome shotgun (WGS) entry which is preliminary data.</text>
</comment>
<evidence type="ECO:0000313" key="3">
    <source>
        <dbReference type="Proteomes" id="UP000789396"/>
    </source>
</evidence>
<accession>A0A9N8ZFZ4</accession>
<dbReference type="OrthoDB" id="2432613at2759"/>
<feature type="compositionally biased region" description="Low complexity" evidence="1">
    <location>
        <begin position="152"/>
        <end position="175"/>
    </location>
</feature>
<feature type="compositionally biased region" description="Low complexity" evidence="1">
    <location>
        <begin position="121"/>
        <end position="135"/>
    </location>
</feature>
<gene>
    <name evidence="2" type="ORF">RFULGI_LOCUS2040</name>
</gene>
<dbReference type="AlphaFoldDB" id="A0A9N8ZFZ4"/>
<reference evidence="2" key="1">
    <citation type="submission" date="2021-06" db="EMBL/GenBank/DDBJ databases">
        <authorList>
            <person name="Kallberg Y."/>
            <person name="Tangrot J."/>
            <person name="Rosling A."/>
        </authorList>
    </citation>
    <scope>NUCLEOTIDE SEQUENCE</scope>
    <source>
        <strain evidence="2">IN212</strain>
    </source>
</reference>
<dbReference type="Proteomes" id="UP000789396">
    <property type="component" value="Unassembled WGS sequence"/>
</dbReference>
<organism evidence="2 3">
    <name type="scientific">Racocetra fulgida</name>
    <dbReference type="NCBI Taxonomy" id="60492"/>
    <lineage>
        <taxon>Eukaryota</taxon>
        <taxon>Fungi</taxon>
        <taxon>Fungi incertae sedis</taxon>
        <taxon>Mucoromycota</taxon>
        <taxon>Glomeromycotina</taxon>
        <taxon>Glomeromycetes</taxon>
        <taxon>Diversisporales</taxon>
        <taxon>Gigasporaceae</taxon>
        <taxon>Racocetra</taxon>
    </lineage>
</organism>
<name>A0A9N8ZFZ4_9GLOM</name>
<proteinExistence type="predicted"/>